<dbReference type="Gene3D" id="1.10.8.730">
    <property type="match status" value="1"/>
</dbReference>
<dbReference type="AlphaFoldDB" id="A0A518V1X8"/>
<sequence length="622" mass="71989">MFWFKKNKTMKPNDESNAFTSTEAGIMSPTVLIEKERDNLGDYRIELGNNITGCKHIRTWYAKLTGRTTWIGMFDRLLLAHGDAEIDFTISVEPIDVSIEQERIGNRVSELEVEIQDTTNKALRGKLAQEKVDLEEQLSRLRTNEERLYDTSFFLSIGTDRYDALQKISRLIIKSMQSIGMIFRATDLRQLNAFCHAIGIGPRSEFNDTYKPLESSNVSDTFLFGYGGLSHRKGILLGLDHYNRPVFYDNWHPPLENSNGLIFGRSGSGKSFAFKIITKRTWSLGVPTAIIDLHREYWGLIDSMDGIYVELNPEVENHHRINLYEVREETNRNGKRVVKLEDSYKSILPFLYKIVTLLDSNELTGQVKVSFYETLQKLYKMFEINSDPDSLYEYDNNQNKKYKRMPTLYDHYLLMKKEPKLEGVIDFIKMFTRESEDRARSIFDGESTFDLAEFRPMAICLEGLDKEVMQPLGMFVSMKWLTENFVKRNRLPKRLFVEEAQKMLEREEDAIGLENLYREIRKLNGGIWIATQGFEVLLRVPQGMGILKNSPTKLLLRQESIDIDAVIGKFNLSEGEAMRLLNAPKGVGILKVDEESTIVRLQATTNEFFRYRTDGENWENIS</sequence>
<keyword evidence="3" id="KW-0614">Plasmid</keyword>
<dbReference type="OrthoDB" id="9804380at2"/>
<keyword evidence="1" id="KW-0175">Coiled coil</keyword>
<dbReference type="Pfam" id="PF19044">
    <property type="entry name" value="P-loop_TraG"/>
    <property type="match status" value="1"/>
</dbReference>
<evidence type="ECO:0000313" key="4">
    <source>
        <dbReference type="Proteomes" id="UP000319432"/>
    </source>
</evidence>
<accession>A0A518V1X8</accession>
<dbReference type="PANTHER" id="PTHR30121">
    <property type="entry name" value="UNCHARACTERIZED PROTEIN YJGR-RELATED"/>
    <property type="match status" value="1"/>
</dbReference>
<dbReference type="Gene3D" id="3.40.50.300">
    <property type="entry name" value="P-loop containing nucleotide triphosphate hydrolases"/>
    <property type="match status" value="1"/>
</dbReference>
<proteinExistence type="predicted"/>
<dbReference type="CDD" id="cd01127">
    <property type="entry name" value="TrwB_TraG_TraD_VirD4"/>
    <property type="match status" value="1"/>
</dbReference>
<feature type="coiled-coil region" evidence="1">
    <location>
        <begin position="101"/>
        <end position="151"/>
    </location>
</feature>
<dbReference type="SUPFAM" id="SSF52540">
    <property type="entry name" value="P-loop containing nucleoside triphosphate hydrolases"/>
    <property type="match status" value="1"/>
</dbReference>
<dbReference type="EMBL" id="CP033461">
    <property type="protein sequence ID" value="QDX90997.1"/>
    <property type="molecule type" value="Genomic_DNA"/>
</dbReference>
<dbReference type="PANTHER" id="PTHR30121:SF6">
    <property type="entry name" value="SLR6007 PROTEIN"/>
    <property type="match status" value="1"/>
</dbReference>
<name>A0A518V1X8_BRELA</name>
<protein>
    <submittedName>
        <fullName evidence="3">DUF87 domain-containing protein</fullName>
    </submittedName>
</protein>
<gene>
    <name evidence="3" type="ORF">EEL30_00570</name>
</gene>
<organism evidence="3 4">
    <name type="scientific">Brevibacillus laterosporus</name>
    <name type="common">Bacillus laterosporus</name>
    <dbReference type="NCBI Taxonomy" id="1465"/>
    <lineage>
        <taxon>Bacteria</taxon>
        <taxon>Bacillati</taxon>
        <taxon>Bacillota</taxon>
        <taxon>Bacilli</taxon>
        <taxon>Bacillales</taxon>
        <taxon>Paenibacillaceae</taxon>
        <taxon>Brevibacillus</taxon>
    </lineage>
</organism>
<dbReference type="InterPro" id="IPR027417">
    <property type="entry name" value="P-loop_NTPase"/>
</dbReference>
<dbReference type="InterPro" id="IPR043964">
    <property type="entry name" value="P-loop_TraG"/>
</dbReference>
<keyword evidence="4" id="KW-1185">Reference proteome</keyword>
<evidence type="ECO:0000313" key="3">
    <source>
        <dbReference type="EMBL" id="QDX90997.1"/>
    </source>
</evidence>
<dbReference type="Proteomes" id="UP000319432">
    <property type="component" value="Plasmid p1821L01"/>
</dbReference>
<geneLocation type="plasmid" evidence="3 4">
    <name>p1821L01</name>
</geneLocation>
<evidence type="ECO:0000259" key="2">
    <source>
        <dbReference type="Pfam" id="PF19044"/>
    </source>
</evidence>
<feature type="domain" description="TraG P-loop" evidence="2">
    <location>
        <begin position="243"/>
        <end position="582"/>
    </location>
</feature>
<dbReference type="InterPro" id="IPR051162">
    <property type="entry name" value="T4SS_component"/>
</dbReference>
<evidence type="ECO:0000256" key="1">
    <source>
        <dbReference type="SAM" id="Coils"/>
    </source>
</evidence>
<reference evidence="3 4" key="1">
    <citation type="submission" date="2018-11" db="EMBL/GenBank/DDBJ databases">
        <title>Phylogenetic determinants of toxin gene distribution in genomes of Brevibacillus laterosporus.</title>
        <authorList>
            <person name="Glare T.R."/>
            <person name="Durrant A."/>
            <person name="Berry C."/>
            <person name="Palma L."/>
            <person name="Ormskirk M."/>
            <person name="Cox M.O."/>
        </authorList>
    </citation>
    <scope>NUCLEOTIDE SEQUENCE [LARGE SCALE GENOMIC DNA]</scope>
    <source>
        <strain evidence="3 4">1821L</strain>
        <plasmid evidence="3 4">p1821L01</plasmid>
    </source>
</reference>